<reference evidence="2" key="1">
    <citation type="submission" date="2016-10" db="EMBL/GenBank/DDBJ databases">
        <authorList>
            <person name="Varghese N."/>
        </authorList>
    </citation>
    <scope>NUCLEOTIDE SEQUENCE</scope>
</reference>
<sequence length="401" mass="46065">MAWYDFLLGRNTKEEEKLNPSQYVISRNEGLTVDSRENITSYKNAYEQLEVVNRAVNMIVDDCSDIPFLVQEQLQGTSPIFKNVRKTRVDLLLNKEPNPFQDISTFKRNILVDLIIDGNIFVYFDGIHMYHLPADKMRIETDENTYISKYIFDNSIDYSVNEIIHIKENSFHSIYRGVPRLKPAHRTMQLLSNMRNFQDNFFKNGAVPGLVLKSPNTLSEKIKERMLQAWVARYNPNTGGRRPLFLDGGLEVENLTEVNFKELDFQEAIKSNERIILEALGVPPILMDSGNNANIRPNQRMYYLETILPIVKKIMKGFERFFGFRLVEDVTNVPSLQPELRDQAAYYASLVNTGIMTPNEAREKLNLEKVEGFDTPRVPANIAGSAANPIEGGRPTEDEEE</sequence>
<name>A0A218MM15_9VIRU</name>
<feature type="region of interest" description="Disordered" evidence="1">
    <location>
        <begin position="377"/>
        <end position="401"/>
    </location>
</feature>
<dbReference type="InterPro" id="IPR006427">
    <property type="entry name" value="Portal_HK97"/>
</dbReference>
<evidence type="ECO:0000256" key="1">
    <source>
        <dbReference type="SAM" id="MobiDB-lite"/>
    </source>
</evidence>
<dbReference type="NCBIfam" id="TIGR01537">
    <property type="entry name" value="portal_HK97"/>
    <property type="match status" value="1"/>
</dbReference>
<organism evidence="2">
    <name type="scientific">uncultured virus</name>
    <dbReference type="NCBI Taxonomy" id="340016"/>
    <lineage>
        <taxon>Viruses</taxon>
        <taxon>environmental samples</taxon>
    </lineage>
</organism>
<protein>
    <submittedName>
        <fullName evidence="2">Putative portal protein</fullName>
    </submittedName>
</protein>
<reference evidence="2" key="2">
    <citation type="journal article" date="2017" name="Nat. Commun.">
        <title>Single-virus genomics reveals hidden cosmopolitan and abundant viruses.</title>
        <authorList>
            <person name="Martinez-Hernandez F."/>
            <person name="Fornas O."/>
            <person name="Lluesma Gomez M."/>
            <person name="Bolduc B."/>
            <person name="de la Cruz Pena M.J."/>
            <person name="Martinez J.M."/>
            <person name="Anton J."/>
            <person name="Gasol J.M."/>
            <person name="Rosselli R."/>
            <person name="Rodriguez-Valera F."/>
            <person name="Sullivan M.B."/>
            <person name="Acinas S.G."/>
            <person name="Martinez-Garcia M."/>
        </authorList>
    </citation>
    <scope>NUCLEOTIDE SEQUENCE</scope>
</reference>
<evidence type="ECO:0000313" key="2">
    <source>
        <dbReference type="EMBL" id="ASF00323.1"/>
    </source>
</evidence>
<dbReference type="EMBL" id="KY052827">
    <property type="protein sequence ID" value="ASF00323.1"/>
    <property type="molecule type" value="Genomic_DNA"/>
</dbReference>
<accession>A0A218MM15</accession>
<dbReference type="Pfam" id="PF04860">
    <property type="entry name" value="Phage_portal"/>
    <property type="match status" value="1"/>
</dbReference>
<proteinExistence type="predicted"/>
<dbReference type="InterPro" id="IPR006944">
    <property type="entry name" value="Phage/GTA_portal"/>
</dbReference>